<feature type="region of interest" description="Disordered" evidence="2">
    <location>
        <begin position="225"/>
        <end position="284"/>
    </location>
</feature>
<accession>A0A024TFK1</accession>
<organism evidence="3">
    <name type="scientific">Aphanomyces invadans</name>
    <dbReference type="NCBI Taxonomy" id="157072"/>
    <lineage>
        <taxon>Eukaryota</taxon>
        <taxon>Sar</taxon>
        <taxon>Stramenopiles</taxon>
        <taxon>Oomycota</taxon>
        <taxon>Saprolegniomycetes</taxon>
        <taxon>Saprolegniales</taxon>
        <taxon>Verrucalvaceae</taxon>
        <taxon>Aphanomyces</taxon>
    </lineage>
</organism>
<dbReference type="VEuPathDB" id="FungiDB:H310_12920"/>
<feature type="compositionally biased region" description="Basic residues" evidence="2">
    <location>
        <begin position="252"/>
        <end position="273"/>
    </location>
</feature>
<dbReference type="PROSITE" id="PS50005">
    <property type="entry name" value="TPR"/>
    <property type="match status" value="1"/>
</dbReference>
<protein>
    <submittedName>
        <fullName evidence="3">Uncharacterized protein</fullName>
    </submittedName>
</protein>
<keyword evidence="1" id="KW-0802">TPR repeat</keyword>
<evidence type="ECO:0000256" key="2">
    <source>
        <dbReference type="SAM" id="MobiDB-lite"/>
    </source>
</evidence>
<proteinExistence type="predicted"/>
<dbReference type="InterPro" id="IPR019734">
    <property type="entry name" value="TPR_rpt"/>
</dbReference>
<evidence type="ECO:0000313" key="3">
    <source>
        <dbReference type="EMBL" id="ETV92905.1"/>
    </source>
</evidence>
<dbReference type="Pfam" id="PF13414">
    <property type="entry name" value="TPR_11"/>
    <property type="match status" value="1"/>
</dbReference>
<dbReference type="RefSeq" id="XP_008878427.1">
    <property type="nucleotide sequence ID" value="XM_008880205.1"/>
</dbReference>
<dbReference type="InterPro" id="IPR011990">
    <property type="entry name" value="TPR-like_helical_dom_sf"/>
</dbReference>
<dbReference type="GeneID" id="20089970"/>
<reference evidence="3" key="1">
    <citation type="submission" date="2013-12" db="EMBL/GenBank/DDBJ databases">
        <title>The Genome Sequence of Aphanomyces invadans NJM9701.</title>
        <authorList>
            <consortium name="The Broad Institute Genomics Platform"/>
            <person name="Russ C."/>
            <person name="Tyler B."/>
            <person name="van West P."/>
            <person name="Dieguez-Uribeondo J."/>
            <person name="Young S.K."/>
            <person name="Zeng Q."/>
            <person name="Gargeya S."/>
            <person name="Fitzgerald M."/>
            <person name="Abouelleil A."/>
            <person name="Alvarado L."/>
            <person name="Chapman S.B."/>
            <person name="Gainer-Dewar J."/>
            <person name="Goldberg J."/>
            <person name="Griggs A."/>
            <person name="Gujja S."/>
            <person name="Hansen M."/>
            <person name="Howarth C."/>
            <person name="Imamovic A."/>
            <person name="Ireland A."/>
            <person name="Larimer J."/>
            <person name="McCowan C."/>
            <person name="Murphy C."/>
            <person name="Pearson M."/>
            <person name="Poon T.W."/>
            <person name="Priest M."/>
            <person name="Roberts A."/>
            <person name="Saif S."/>
            <person name="Shea T."/>
            <person name="Sykes S."/>
            <person name="Wortman J."/>
            <person name="Nusbaum C."/>
            <person name="Birren B."/>
        </authorList>
    </citation>
    <scope>NUCLEOTIDE SEQUENCE [LARGE SCALE GENOMIC DNA]</scope>
    <source>
        <strain evidence="3">NJM9701</strain>
    </source>
</reference>
<dbReference type="Gene3D" id="1.25.40.10">
    <property type="entry name" value="Tetratricopeptide repeat domain"/>
    <property type="match status" value="1"/>
</dbReference>
<dbReference type="STRING" id="157072.A0A024TFK1"/>
<dbReference type="SMART" id="SM00028">
    <property type="entry name" value="TPR"/>
    <property type="match status" value="2"/>
</dbReference>
<evidence type="ECO:0000256" key="1">
    <source>
        <dbReference type="PROSITE-ProRule" id="PRU00339"/>
    </source>
</evidence>
<feature type="compositionally biased region" description="Basic and acidic residues" evidence="2">
    <location>
        <begin position="274"/>
        <end position="284"/>
    </location>
</feature>
<dbReference type="OrthoDB" id="1914839at2759"/>
<dbReference type="EMBL" id="KI913996">
    <property type="protein sequence ID" value="ETV92905.1"/>
    <property type="molecule type" value="Genomic_DNA"/>
</dbReference>
<dbReference type="SUPFAM" id="SSF48452">
    <property type="entry name" value="TPR-like"/>
    <property type="match status" value="1"/>
</dbReference>
<dbReference type="AlphaFoldDB" id="A0A024TFK1"/>
<gene>
    <name evidence="3" type="ORF">H310_12920</name>
</gene>
<sequence>MNKRHRHMPVSPQSVLDFSVRIDTPTHDVEVAPLDTPLPSTIWDALEDWAPGCSFGGFTFTPTRSSRFSPAPAPSINHLLKRDFTATNMFAVDGMLFTYSAPSVTSYIVRPRLHEDETLSYRALSKQQMQQWAADKRSQAAALRQKGKCDEAITAYTAALEMDQEDVESFVGRGALYLELKRTDVARRDMESALKLQPSHSGALELQQNVHAAVAASMEVAPRQELLPSGKDSDRLRALLEMDIRQSSKDKKKDHKKEHKKKEKKKHKKRSRSRSSDRNARRKR</sequence>
<feature type="compositionally biased region" description="Basic and acidic residues" evidence="2">
    <location>
        <begin position="231"/>
        <end position="251"/>
    </location>
</feature>
<feature type="repeat" description="TPR" evidence="1">
    <location>
        <begin position="167"/>
        <end position="200"/>
    </location>
</feature>
<name>A0A024TFK1_9STRA</name>